<organism evidence="3 4">
    <name type="scientific">Mycena sanguinolenta</name>
    <dbReference type="NCBI Taxonomy" id="230812"/>
    <lineage>
        <taxon>Eukaryota</taxon>
        <taxon>Fungi</taxon>
        <taxon>Dikarya</taxon>
        <taxon>Basidiomycota</taxon>
        <taxon>Agaricomycotina</taxon>
        <taxon>Agaricomycetes</taxon>
        <taxon>Agaricomycetidae</taxon>
        <taxon>Agaricales</taxon>
        <taxon>Marasmiineae</taxon>
        <taxon>Mycenaceae</taxon>
        <taxon>Mycena</taxon>
    </lineage>
</organism>
<keyword evidence="2" id="KW-0812">Transmembrane</keyword>
<reference evidence="3" key="1">
    <citation type="submission" date="2020-05" db="EMBL/GenBank/DDBJ databases">
        <title>Mycena genomes resolve the evolution of fungal bioluminescence.</title>
        <authorList>
            <person name="Tsai I.J."/>
        </authorList>
    </citation>
    <scope>NUCLEOTIDE SEQUENCE</scope>
    <source>
        <strain evidence="3">160909Yilan</strain>
    </source>
</reference>
<accession>A0A8H6YV69</accession>
<dbReference type="EMBL" id="JACAZH010000007">
    <property type="protein sequence ID" value="KAF7364460.1"/>
    <property type="molecule type" value="Genomic_DNA"/>
</dbReference>
<feature type="transmembrane region" description="Helical" evidence="2">
    <location>
        <begin position="571"/>
        <end position="596"/>
    </location>
</feature>
<feature type="transmembrane region" description="Helical" evidence="2">
    <location>
        <begin position="641"/>
        <end position="659"/>
    </location>
</feature>
<feature type="compositionally biased region" description="Polar residues" evidence="1">
    <location>
        <begin position="306"/>
        <end position="334"/>
    </location>
</feature>
<dbReference type="AlphaFoldDB" id="A0A8H6YV69"/>
<feature type="transmembrane region" description="Helical" evidence="2">
    <location>
        <begin position="529"/>
        <end position="551"/>
    </location>
</feature>
<proteinExistence type="predicted"/>
<keyword evidence="2" id="KW-1133">Transmembrane helix</keyword>
<dbReference type="OrthoDB" id="3002343at2759"/>
<gene>
    <name evidence="3" type="ORF">MSAN_01107400</name>
</gene>
<evidence type="ECO:0000256" key="2">
    <source>
        <dbReference type="SAM" id="Phobius"/>
    </source>
</evidence>
<keyword evidence="2" id="KW-0472">Membrane</keyword>
<comment type="caution">
    <text evidence="3">The sequence shown here is derived from an EMBL/GenBank/DDBJ whole genome shotgun (WGS) entry which is preliminary data.</text>
</comment>
<evidence type="ECO:0000256" key="1">
    <source>
        <dbReference type="SAM" id="MobiDB-lite"/>
    </source>
</evidence>
<feature type="transmembrane region" description="Helical" evidence="2">
    <location>
        <begin position="245"/>
        <end position="264"/>
    </location>
</feature>
<dbReference type="Proteomes" id="UP000623467">
    <property type="component" value="Unassembled WGS sequence"/>
</dbReference>
<keyword evidence="4" id="KW-1185">Reference proteome</keyword>
<feature type="transmembrane region" description="Helical" evidence="2">
    <location>
        <begin position="73"/>
        <end position="93"/>
    </location>
</feature>
<evidence type="ECO:0000313" key="3">
    <source>
        <dbReference type="EMBL" id="KAF7364460.1"/>
    </source>
</evidence>
<feature type="region of interest" description="Disordered" evidence="1">
    <location>
        <begin position="296"/>
        <end position="334"/>
    </location>
</feature>
<evidence type="ECO:0000313" key="4">
    <source>
        <dbReference type="Proteomes" id="UP000623467"/>
    </source>
</evidence>
<sequence length="661" mass="71954">MGSSLSTTYVPSWQDACASRFNCSSDGLVNILGQAISCPANGTIQSTPDIWGITYNACEAECTMDKIRQTISFASAMVPLTTWVLPWVALIAQLPFEAAGGWMDLLSACLCVGSPALATYSLALTAFNRRYIAAEFKRLKEEAETTTQRRYRYMAPRIDAACFVLQETQQCPMRADQRAGEFANLIVLPDRRTFWITAEKDLKNTSRGFTKSFLAQMILAFMSYLISFIAAVHDSLGSPDVGLQFASSSVWSWMFPIVFGYIRVGSQCQAGAIKEALVDNIVSTHEDLEVMPQTGLRPDADLYRPLSSSETGGQNGSTDALPSPATSTRSSKSWTNIPLLTTNARHQHQHSAKDRNLRPVRLPTPLWMDVRGDERLEGPIFNYARIFTSFAFAGHVTKAFENSLSEFRIPPIEPVDTTNAPGTPVTLYAISEGPTTPPGGTSATTPLSPPGTAADVLLMTAQDAAYCCGLDLSQDLPAFMSWKDISETAAFQHIFRAALLALFLQWGTTGAALYVAYKTPTVGIGCRSGSYLIYGIAATVSWVLLVISQFVSHELMKRLERNPMPTLCTTILGWLAVIIRLAGKAIAIANAGWLIASSVLEEIGVFQTCWCQTDAFQYHTTGWTPVFKGAADLRNAASDTWIGGFAWSIGVSLATAIIFNA</sequence>
<feature type="transmembrane region" description="Helical" evidence="2">
    <location>
        <begin position="105"/>
        <end position="127"/>
    </location>
</feature>
<name>A0A8H6YV69_9AGAR</name>
<feature type="transmembrane region" description="Helical" evidence="2">
    <location>
        <begin position="497"/>
        <end position="517"/>
    </location>
</feature>
<feature type="transmembrane region" description="Helical" evidence="2">
    <location>
        <begin position="213"/>
        <end position="233"/>
    </location>
</feature>
<protein>
    <submittedName>
        <fullName evidence="3">Uncharacterized protein</fullName>
    </submittedName>
</protein>